<proteinExistence type="predicted"/>
<dbReference type="EMBL" id="JQZW01000002">
    <property type="protein sequence ID" value="KGN99132.1"/>
    <property type="molecule type" value="Genomic_DNA"/>
</dbReference>
<accession>A0A0A2G9M0</accession>
<dbReference type="RefSeq" id="WP_036882788.1">
    <property type="nucleotide sequence ID" value="NZ_JQZW01000002.1"/>
</dbReference>
<dbReference type="PROSITE" id="PS51257">
    <property type="entry name" value="PROKAR_LIPOPROTEIN"/>
    <property type="match status" value="1"/>
</dbReference>
<evidence type="ECO:0000313" key="2">
    <source>
        <dbReference type="Proteomes" id="UP000030134"/>
    </source>
</evidence>
<organism evidence="1 2">
    <name type="scientific">Porphyromonas gingivicanis</name>
    <dbReference type="NCBI Taxonomy" id="266762"/>
    <lineage>
        <taxon>Bacteria</taxon>
        <taxon>Pseudomonadati</taxon>
        <taxon>Bacteroidota</taxon>
        <taxon>Bacteroidia</taxon>
        <taxon>Bacteroidales</taxon>
        <taxon>Porphyromonadaceae</taxon>
        <taxon>Porphyromonas</taxon>
    </lineage>
</organism>
<dbReference type="Proteomes" id="UP000030134">
    <property type="component" value="Unassembled WGS sequence"/>
</dbReference>
<sequence length="224" mass="25802">MKTKQLSVLFLSFLLVIVTSCTKKGAIEVKSFRDVIFQKEKMPEYYWNQKYLPGNVFITPTIQDYFLAENWQLLQQEKGKPISNTLKGKSLASLDTMIIQGEAKTLTNKNGRKYKVLNVTSCQSVPSQELQGTLQLLQQPQDKRFYLAIQTKTELYWILDDSKNLQEVKGNKELLYRPEKGHYNIRFSLEKELNQTITVTGYIGKSKLKDNSLCTTLLITSKKS</sequence>
<gene>
    <name evidence="1" type="ORF">HQ36_01345</name>
</gene>
<dbReference type="AlphaFoldDB" id="A0A0A2G9M0"/>
<keyword evidence="2" id="KW-1185">Reference proteome</keyword>
<comment type="caution">
    <text evidence="1">The sequence shown here is derived from an EMBL/GenBank/DDBJ whole genome shotgun (WGS) entry which is preliminary data.</text>
</comment>
<reference evidence="1 2" key="1">
    <citation type="submission" date="2014-08" db="EMBL/GenBank/DDBJ databases">
        <title>Porphyromonas gingivicanis strain:COT-022_OH1391 Genome sequencing.</title>
        <authorList>
            <person name="Wallis C."/>
            <person name="Deusch O."/>
            <person name="O'Flynn C."/>
            <person name="Davis I."/>
            <person name="Jospin G."/>
            <person name="Darling A.E."/>
            <person name="Coil D.A."/>
            <person name="Alexiev A."/>
            <person name="Horsfall A."/>
            <person name="Kirkwood N."/>
            <person name="Harris S."/>
            <person name="Eisen J.A."/>
        </authorList>
    </citation>
    <scope>NUCLEOTIDE SEQUENCE [LARGE SCALE GENOMIC DNA]</scope>
    <source>
        <strain evidence="2">COT-022 OH1391</strain>
    </source>
</reference>
<evidence type="ECO:0000313" key="1">
    <source>
        <dbReference type="EMBL" id="KGN99132.1"/>
    </source>
</evidence>
<protein>
    <recommendedName>
        <fullName evidence="3">Lipoprotein</fullName>
    </recommendedName>
</protein>
<evidence type="ECO:0008006" key="3">
    <source>
        <dbReference type="Google" id="ProtNLM"/>
    </source>
</evidence>
<name>A0A0A2G9M0_9PORP</name>